<evidence type="ECO:0000313" key="2">
    <source>
        <dbReference type="EMBL" id="RCV18293.1"/>
    </source>
</evidence>
<dbReference type="STRING" id="4555.A0A368QK43"/>
<dbReference type="AlphaFoldDB" id="A0A368QK43"/>
<evidence type="ECO:0000259" key="1">
    <source>
        <dbReference type="Pfam" id="PF22936"/>
    </source>
</evidence>
<accession>A0A368QK43</accession>
<organism evidence="2">
    <name type="scientific">Setaria italica</name>
    <name type="common">Foxtail millet</name>
    <name type="synonym">Panicum italicum</name>
    <dbReference type="NCBI Taxonomy" id="4555"/>
    <lineage>
        <taxon>Eukaryota</taxon>
        <taxon>Viridiplantae</taxon>
        <taxon>Streptophyta</taxon>
        <taxon>Embryophyta</taxon>
        <taxon>Tracheophyta</taxon>
        <taxon>Spermatophyta</taxon>
        <taxon>Magnoliopsida</taxon>
        <taxon>Liliopsida</taxon>
        <taxon>Poales</taxon>
        <taxon>Poaceae</taxon>
        <taxon>PACMAD clade</taxon>
        <taxon>Panicoideae</taxon>
        <taxon>Panicodae</taxon>
        <taxon>Paniceae</taxon>
        <taxon>Cenchrinae</taxon>
        <taxon>Setaria</taxon>
    </lineage>
</organism>
<dbReference type="EMBL" id="CM003530">
    <property type="protein sequence ID" value="RCV18293.1"/>
    <property type="molecule type" value="Genomic_DNA"/>
</dbReference>
<reference evidence="2" key="2">
    <citation type="submission" date="2015-07" db="EMBL/GenBank/DDBJ databases">
        <authorList>
            <person name="Noorani M."/>
        </authorList>
    </citation>
    <scope>NUCLEOTIDE SEQUENCE</scope>
    <source>
        <strain evidence="2">Yugu1</strain>
    </source>
</reference>
<feature type="domain" description="Retrovirus-related Pol polyprotein from transposon TNT 1-94-like beta-barrel" evidence="1">
    <location>
        <begin position="189"/>
        <end position="250"/>
    </location>
</feature>
<feature type="domain" description="Retrovirus-related Pol polyprotein from transposon TNT 1-94-like beta-barrel" evidence="1">
    <location>
        <begin position="74"/>
        <end position="143"/>
    </location>
</feature>
<feature type="non-terminal residue" evidence="2">
    <location>
        <position position="250"/>
    </location>
</feature>
<dbReference type="InterPro" id="IPR054722">
    <property type="entry name" value="PolX-like_BBD"/>
</dbReference>
<dbReference type="Pfam" id="PF22936">
    <property type="entry name" value="Pol_BBD"/>
    <property type="match status" value="2"/>
</dbReference>
<name>A0A368QK43_SETIT</name>
<gene>
    <name evidence="2" type="ORF">SETIT_3G288800v2</name>
</gene>
<reference evidence="2" key="1">
    <citation type="journal article" date="2012" name="Nat. Biotechnol.">
        <title>Reference genome sequence of the model plant Setaria.</title>
        <authorList>
            <person name="Bennetzen J.L."/>
            <person name="Schmutz J."/>
            <person name="Wang H."/>
            <person name="Percifield R."/>
            <person name="Hawkins J."/>
            <person name="Pontaroli A.C."/>
            <person name="Estep M."/>
            <person name="Feng L."/>
            <person name="Vaughn J.N."/>
            <person name="Grimwood J."/>
            <person name="Jenkins J."/>
            <person name="Barry K."/>
            <person name="Lindquist E."/>
            <person name="Hellsten U."/>
            <person name="Deshpande S."/>
            <person name="Wang X."/>
            <person name="Wu X."/>
            <person name="Mitros T."/>
            <person name="Triplett J."/>
            <person name="Yang X."/>
            <person name="Ye C.Y."/>
            <person name="Mauro-Herrera M."/>
            <person name="Wang L."/>
            <person name="Li P."/>
            <person name="Sharma M."/>
            <person name="Sharma R."/>
            <person name="Ronald P.C."/>
            <person name="Panaud O."/>
            <person name="Kellogg E.A."/>
            <person name="Brutnell T.P."/>
            <person name="Doust A.N."/>
            <person name="Tuskan G.A."/>
            <person name="Rokhsar D."/>
            <person name="Devos K.M."/>
        </authorList>
    </citation>
    <scope>NUCLEOTIDE SEQUENCE [LARGE SCALE GENOMIC DNA]</scope>
    <source>
        <strain evidence="2">Yugu1</strain>
    </source>
</reference>
<sequence length="250" mass="27497">MPSRKKKQQAQKAANETVSAKCYSAMEVDPAKEDLSLLEALREKNKDALRHVLDPSCGPFKSSKPNTDETVWYLTSSSHHMTGNLDLLTDVTPVYDRWIRSILGIGPPAQVLARGSVNSNGIILHDVWFVPDINVNVVSVPQLGLEWHMDADDCLLRRSDDQAVVGTGHLGTDGLYELDFINLSRGPVWYIASSVSQHMTGDLHLLTDFIPIRPSHTVKTHTGARLQVCGKGSVKTGPFMIPDVCYVPGL</sequence>
<proteinExistence type="predicted"/>
<dbReference type="OrthoDB" id="778489at2759"/>
<protein>
    <recommendedName>
        <fullName evidence="1">Retrovirus-related Pol polyprotein from transposon TNT 1-94-like beta-barrel domain-containing protein</fullName>
    </recommendedName>
</protein>